<evidence type="ECO:0000259" key="2">
    <source>
        <dbReference type="PROSITE" id="PS50404"/>
    </source>
</evidence>
<dbReference type="EMBL" id="JAOYFC010000003">
    <property type="protein sequence ID" value="MCV6825668.1"/>
    <property type="molecule type" value="Genomic_DNA"/>
</dbReference>
<evidence type="ECO:0000313" key="4">
    <source>
        <dbReference type="EMBL" id="MCV6825668.1"/>
    </source>
</evidence>
<dbReference type="InterPro" id="IPR040079">
    <property type="entry name" value="Glutathione_S-Trfase"/>
</dbReference>
<dbReference type="SUPFAM" id="SSF52833">
    <property type="entry name" value="Thioredoxin-like"/>
    <property type="match status" value="1"/>
</dbReference>
<dbReference type="CDD" id="cd03057">
    <property type="entry name" value="GST_N_Beta"/>
    <property type="match status" value="1"/>
</dbReference>
<protein>
    <submittedName>
        <fullName evidence="4">Glutathione S-transferase family protein</fullName>
    </submittedName>
</protein>
<evidence type="ECO:0000259" key="3">
    <source>
        <dbReference type="PROSITE" id="PS50405"/>
    </source>
</evidence>
<dbReference type="Proteomes" id="UP001208041">
    <property type="component" value="Unassembled WGS sequence"/>
</dbReference>
<dbReference type="SUPFAM" id="SSF47616">
    <property type="entry name" value="GST C-terminal domain-like"/>
    <property type="match status" value="1"/>
</dbReference>
<dbReference type="Gene3D" id="3.40.30.10">
    <property type="entry name" value="Glutaredoxin"/>
    <property type="match status" value="1"/>
</dbReference>
<dbReference type="InterPro" id="IPR004046">
    <property type="entry name" value="GST_C"/>
</dbReference>
<feature type="domain" description="GST C-terminal" evidence="3">
    <location>
        <begin position="83"/>
        <end position="203"/>
    </location>
</feature>
<dbReference type="InterPro" id="IPR004045">
    <property type="entry name" value="Glutathione_S-Trfase_N"/>
</dbReference>
<dbReference type="PROSITE" id="PS50405">
    <property type="entry name" value="GST_CTER"/>
    <property type="match status" value="1"/>
</dbReference>
<dbReference type="Pfam" id="PF13417">
    <property type="entry name" value="GST_N_3"/>
    <property type="match status" value="1"/>
</dbReference>
<proteinExistence type="predicted"/>
<dbReference type="Gene3D" id="1.20.1050.10">
    <property type="match status" value="1"/>
</dbReference>
<gene>
    <name evidence="4" type="ORF">OH136_13990</name>
</gene>
<name>A0AAE3J2Q6_9RHOB</name>
<dbReference type="InterPro" id="IPR036249">
    <property type="entry name" value="Thioredoxin-like_sf"/>
</dbReference>
<dbReference type="PANTHER" id="PTHR44051">
    <property type="entry name" value="GLUTATHIONE S-TRANSFERASE-RELATED"/>
    <property type="match status" value="1"/>
</dbReference>
<feature type="chain" id="PRO_5041960993" evidence="1">
    <location>
        <begin position="18"/>
        <end position="203"/>
    </location>
</feature>
<dbReference type="PROSITE" id="PS50404">
    <property type="entry name" value="GST_NTER"/>
    <property type="match status" value="1"/>
</dbReference>
<evidence type="ECO:0000256" key="1">
    <source>
        <dbReference type="SAM" id="SignalP"/>
    </source>
</evidence>
<keyword evidence="5" id="KW-1185">Reference proteome</keyword>
<feature type="domain" description="GST N-terminal" evidence="2">
    <location>
        <begin position="1"/>
        <end position="77"/>
    </location>
</feature>
<dbReference type="Pfam" id="PF00043">
    <property type="entry name" value="GST_C"/>
    <property type="match status" value="1"/>
</dbReference>
<dbReference type="InterPro" id="IPR010987">
    <property type="entry name" value="Glutathione-S-Trfase_C-like"/>
</dbReference>
<dbReference type="SFLD" id="SFLDG00358">
    <property type="entry name" value="Main_(cytGST)"/>
    <property type="match status" value="1"/>
</dbReference>
<keyword evidence="1" id="KW-0732">Signal</keyword>
<dbReference type="AlphaFoldDB" id="A0AAE3J2Q6"/>
<reference evidence="4" key="1">
    <citation type="submission" date="2022-10" db="EMBL/GenBank/DDBJ databases">
        <authorList>
            <person name="Yue Y."/>
        </authorList>
    </citation>
    <scope>NUCLEOTIDE SEQUENCE</scope>
    <source>
        <strain evidence="4">Z654</strain>
    </source>
</reference>
<accession>A0AAE3J2Q6</accession>
<comment type="caution">
    <text evidence="4">The sequence shown here is derived from an EMBL/GenBank/DDBJ whole genome shotgun (WGS) entry which is preliminary data.</text>
</comment>
<evidence type="ECO:0000313" key="5">
    <source>
        <dbReference type="Proteomes" id="UP001208041"/>
    </source>
</evidence>
<feature type="signal peptide" evidence="1">
    <location>
        <begin position="1"/>
        <end position="17"/>
    </location>
</feature>
<sequence>MTKFFHLPASCSSAVLAALTITQTPFELEIVDLGNKSEAFEKANPLGKVPALLDDSGAAFEGGAINLWLAAKNPEAGLMPEFSSLEGREALKWLFFCYATIHPIWIRLFFPQRMAGEGDLAEVSALAEADLMKNYGILDEALQDHDFLAGDRMSLADLYVASTLHWEAKIDGRITRTYPRLAQLKQRVLDVPAVTKAFAGEIT</sequence>
<organism evidence="4 5">
    <name type="scientific">Halocynthiibacter halioticoli</name>
    <dbReference type="NCBI Taxonomy" id="2986804"/>
    <lineage>
        <taxon>Bacteria</taxon>
        <taxon>Pseudomonadati</taxon>
        <taxon>Pseudomonadota</taxon>
        <taxon>Alphaproteobacteria</taxon>
        <taxon>Rhodobacterales</taxon>
        <taxon>Paracoccaceae</taxon>
        <taxon>Halocynthiibacter</taxon>
    </lineage>
</organism>
<dbReference type="InterPro" id="IPR036282">
    <property type="entry name" value="Glutathione-S-Trfase_C_sf"/>
</dbReference>
<dbReference type="SFLD" id="SFLDS00019">
    <property type="entry name" value="Glutathione_Transferase_(cytos"/>
    <property type="match status" value="1"/>
</dbReference>
<dbReference type="PANTHER" id="PTHR44051:SF8">
    <property type="entry name" value="GLUTATHIONE S-TRANSFERASE GSTA"/>
    <property type="match status" value="1"/>
</dbReference>
<dbReference type="RefSeq" id="WP_263954601.1">
    <property type="nucleotide sequence ID" value="NZ_JAOYFC010000003.1"/>
</dbReference>